<evidence type="ECO:0000256" key="5">
    <source>
        <dbReference type="ARBA" id="ARBA00022729"/>
    </source>
</evidence>
<evidence type="ECO:0000256" key="4">
    <source>
        <dbReference type="ARBA" id="ARBA00006929"/>
    </source>
</evidence>
<evidence type="ECO:0000256" key="7">
    <source>
        <dbReference type="ARBA" id="ARBA00023143"/>
    </source>
</evidence>
<dbReference type="GO" id="GO:0003774">
    <property type="term" value="F:cytoskeletal motor activity"/>
    <property type="evidence" value="ECO:0007669"/>
    <property type="project" value="InterPro"/>
</dbReference>
<dbReference type="GO" id="GO:0009279">
    <property type="term" value="C:cell outer membrane"/>
    <property type="evidence" value="ECO:0007669"/>
    <property type="project" value="UniProtKB-SubCell"/>
</dbReference>
<dbReference type="RefSeq" id="WP_255134743.1">
    <property type="nucleotide sequence ID" value="NZ_JANDBC010000002.1"/>
</dbReference>
<keyword evidence="6 9" id="KW-0472">Membrane</keyword>
<evidence type="ECO:0000256" key="3">
    <source>
        <dbReference type="ARBA" id="ARBA00004442"/>
    </source>
</evidence>
<dbReference type="EMBL" id="JANDBC010000002">
    <property type="protein sequence ID" value="MCP9291869.1"/>
    <property type="molecule type" value="Genomic_DNA"/>
</dbReference>
<keyword evidence="8" id="KW-0998">Cell outer membrane</keyword>
<keyword evidence="9" id="KW-1133">Transmembrane helix</keyword>
<feature type="transmembrane region" description="Helical" evidence="9">
    <location>
        <begin position="185"/>
        <end position="204"/>
    </location>
</feature>
<comment type="function">
    <text evidence="1">Assembles around the rod to form the L-ring and probably protects the motor/basal body from shearing forces during rotation.</text>
</comment>
<proteinExistence type="inferred from homology"/>
<keyword evidence="5" id="KW-0732">Signal</keyword>
<dbReference type="GO" id="GO:0009427">
    <property type="term" value="C:bacterial-type flagellum basal body, distal rod, L ring"/>
    <property type="evidence" value="ECO:0007669"/>
    <property type="project" value="InterPro"/>
</dbReference>
<reference evidence="10" key="1">
    <citation type="submission" date="2022-06" db="EMBL/GenBank/DDBJ databases">
        <title>Gracilimonas sp. CAU 1638 isolated from sea sediment.</title>
        <authorList>
            <person name="Kim W."/>
        </authorList>
    </citation>
    <scope>NUCLEOTIDE SEQUENCE</scope>
    <source>
        <strain evidence="10">CAU 1638</strain>
    </source>
</reference>
<evidence type="ECO:0000313" key="10">
    <source>
        <dbReference type="EMBL" id="MCP9291869.1"/>
    </source>
</evidence>
<keyword evidence="9" id="KW-0812">Transmembrane</keyword>
<dbReference type="GO" id="GO:0071973">
    <property type="term" value="P:bacterial-type flagellum-dependent cell motility"/>
    <property type="evidence" value="ECO:0007669"/>
    <property type="project" value="InterPro"/>
</dbReference>
<protein>
    <submittedName>
        <fullName evidence="10">Flagellar basal body L-ring protein FlgH</fullName>
    </submittedName>
</protein>
<keyword evidence="7" id="KW-0975">Bacterial flagellum</keyword>
<dbReference type="Pfam" id="PF02107">
    <property type="entry name" value="FlgH"/>
    <property type="match status" value="1"/>
</dbReference>
<sequence length="209" mass="22564">MAKNTLVNRIVPVVLFLALLFSGTGYAQSSLYRDVKANQVGDIITVILKESTSGSSTSDSKLSTSSDGSANGAISGNFLPFEPTFGSGVNVNYGSDQKNLSSQRQLLEGYISVQIVEVTDRGDLIVEGNRMTEVNGEVHKMSITGTVRQNDVDSRNQVLSYRIANANISYQKMGGIKKKKQHKGLLKKVVFAGVTLGMGAAMILRELQR</sequence>
<dbReference type="AlphaFoldDB" id="A0A9X2RHJ9"/>
<keyword evidence="10" id="KW-0966">Cell projection</keyword>
<dbReference type="PANTHER" id="PTHR34933:SF1">
    <property type="entry name" value="FLAGELLAR L-RING PROTEIN"/>
    <property type="match status" value="1"/>
</dbReference>
<name>A0A9X2RHJ9_9BACT</name>
<comment type="caution">
    <text evidence="10">The sequence shown here is derived from an EMBL/GenBank/DDBJ whole genome shotgun (WGS) entry which is preliminary data.</text>
</comment>
<dbReference type="InterPro" id="IPR000527">
    <property type="entry name" value="Flag_Lring"/>
</dbReference>
<keyword evidence="10" id="KW-0282">Flagellum</keyword>
<keyword evidence="10" id="KW-0969">Cilium</keyword>
<evidence type="ECO:0000313" key="11">
    <source>
        <dbReference type="Proteomes" id="UP001139125"/>
    </source>
</evidence>
<evidence type="ECO:0000256" key="8">
    <source>
        <dbReference type="ARBA" id="ARBA00023237"/>
    </source>
</evidence>
<evidence type="ECO:0000256" key="2">
    <source>
        <dbReference type="ARBA" id="ARBA00004117"/>
    </source>
</evidence>
<dbReference type="PRINTS" id="PR01008">
    <property type="entry name" value="FLGLRINGFLGH"/>
</dbReference>
<keyword evidence="11" id="KW-1185">Reference proteome</keyword>
<organism evidence="10 11">
    <name type="scientific">Gracilimonas sediminicola</name>
    <dbReference type="NCBI Taxonomy" id="2952158"/>
    <lineage>
        <taxon>Bacteria</taxon>
        <taxon>Pseudomonadati</taxon>
        <taxon>Balneolota</taxon>
        <taxon>Balneolia</taxon>
        <taxon>Balneolales</taxon>
        <taxon>Balneolaceae</taxon>
        <taxon>Gracilimonas</taxon>
    </lineage>
</organism>
<evidence type="ECO:0000256" key="9">
    <source>
        <dbReference type="SAM" id="Phobius"/>
    </source>
</evidence>
<dbReference type="Proteomes" id="UP001139125">
    <property type="component" value="Unassembled WGS sequence"/>
</dbReference>
<dbReference type="PANTHER" id="PTHR34933">
    <property type="entry name" value="FLAGELLAR L-RING PROTEIN"/>
    <property type="match status" value="1"/>
</dbReference>
<comment type="subcellular location">
    <subcellularLocation>
        <location evidence="2">Bacterial flagellum basal body</location>
    </subcellularLocation>
    <subcellularLocation>
        <location evidence="3">Cell outer membrane</location>
    </subcellularLocation>
</comment>
<comment type="similarity">
    <text evidence="4">Belongs to the FlgH family.</text>
</comment>
<accession>A0A9X2RHJ9</accession>
<evidence type="ECO:0000256" key="1">
    <source>
        <dbReference type="ARBA" id="ARBA00002591"/>
    </source>
</evidence>
<evidence type="ECO:0000256" key="6">
    <source>
        <dbReference type="ARBA" id="ARBA00023136"/>
    </source>
</evidence>
<gene>
    <name evidence="10" type="ORF">NM125_09815</name>
</gene>